<dbReference type="CDD" id="cd03316">
    <property type="entry name" value="MR_like"/>
    <property type="match status" value="1"/>
</dbReference>
<gene>
    <name evidence="3" type="ORF">B2A_12375</name>
</gene>
<reference evidence="3" key="1">
    <citation type="submission" date="2013-08" db="EMBL/GenBank/DDBJ databases">
        <authorList>
            <person name="Mendez C."/>
            <person name="Richter M."/>
            <person name="Ferrer M."/>
            <person name="Sanchez J."/>
        </authorList>
    </citation>
    <scope>NUCLEOTIDE SEQUENCE</scope>
</reference>
<dbReference type="SFLD" id="SFLDS00001">
    <property type="entry name" value="Enolase"/>
    <property type="match status" value="1"/>
</dbReference>
<dbReference type="SUPFAM" id="SSF54826">
    <property type="entry name" value="Enolase N-terminal domain-like"/>
    <property type="match status" value="1"/>
</dbReference>
<dbReference type="Gene3D" id="3.20.20.120">
    <property type="entry name" value="Enolase-like C-terminal domain"/>
    <property type="match status" value="1"/>
</dbReference>
<dbReference type="GO" id="GO:0016829">
    <property type="term" value="F:lyase activity"/>
    <property type="evidence" value="ECO:0007669"/>
    <property type="project" value="UniProtKB-KW"/>
</dbReference>
<reference evidence="3" key="2">
    <citation type="journal article" date="2014" name="ISME J.">
        <title>Microbial stratification in low pH oxic and suboxic macroscopic growths along an acid mine drainage.</title>
        <authorList>
            <person name="Mendez-Garcia C."/>
            <person name="Mesa V."/>
            <person name="Sprenger R.R."/>
            <person name="Richter M."/>
            <person name="Diez M.S."/>
            <person name="Solano J."/>
            <person name="Bargiela R."/>
            <person name="Golyshina O.V."/>
            <person name="Manteca A."/>
            <person name="Ramos J.L."/>
            <person name="Gallego J.R."/>
            <person name="Llorente I."/>
            <person name="Martins Dos Santos V.A."/>
            <person name="Jensen O.N."/>
            <person name="Pelaez A.I."/>
            <person name="Sanchez J."/>
            <person name="Ferrer M."/>
        </authorList>
    </citation>
    <scope>NUCLEOTIDE SEQUENCE</scope>
</reference>
<organism evidence="3">
    <name type="scientific">mine drainage metagenome</name>
    <dbReference type="NCBI Taxonomy" id="410659"/>
    <lineage>
        <taxon>unclassified sequences</taxon>
        <taxon>metagenomes</taxon>
        <taxon>ecological metagenomes</taxon>
    </lineage>
</organism>
<evidence type="ECO:0000313" key="3">
    <source>
        <dbReference type="EMBL" id="EQD35431.1"/>
    </source>
</evidence>
<name>T0YJ46_9ZZZZ</name>
<dbReference type="Pfam" id="PF02746">
    <property type="entry name" value="MR_MLE_N"/>
    <property type="match status" value="1"/>
</dbReference>
<dbReference type="InterPro" id="IPR013341">
    <property type="entry name" value="Mandelate_racemase_N_dom"/>
</dbReference>
<dbReference type="SFLD" id="SFLDG00179">
    <property type="entry name" value="mandelate_racemase"/>
    <property type="match status" value="1"/>
</dbReference>
<dbReference type="InterPro" id="IPR036849">
    <property type="entry name" value="Enolase-like_C_sf"/>
</dbReference>
<dbReference type="SMART" id="SM00922">
    <property type="entry name" value="MR_MLE"/>
    <property type="match status" value="1"/>
</dbReference>
<feature type="domain" description="Mandelate racemase/muconate lactonizing enzyme C-terminal" evidence="2">
    <location>
        <begin position="155"/>
        <end position="259"/>
    </location>
</feature>
<dbReference type="EMBL" id="AUZZ01008928">
    <property type="protein sequence ID" value="EQD35431.1"/>
    <property type="molecule type" value="Genomic_DNA"/>
</dbReference>
<keyword evidence="1" id="KW-0456">Lyase</keyword>
<comment type="caution">
    <text evidence="3">The sequence shown here is derived from an EMBL/GenBank/DDBJ whole genome shotgun (WGS) entry which is preliminary data.</text>
</comment>
<dbReference type="InterPro" id="IPR029065">
    <property type="entry name" value="Enolase_C-like"/>
</dbReference>
<dbReference type="PANTHER" id="PTHR48080:SF2">
    <property type="entry name" value="D-GALACTONATE DEHYDRATASE"/>
    <property type="match status" value="1"/>
</dbReference>
<dbReference type="Pfam" id="PF13378">
    <property type="entry name" value="MR_MLE_C"/>
    <property type="match status" value="1"/>
</dbReference>
<dbReference type="PANTHER" id="PTHR48080">
    <property type="entry name" value="D-GALACTONATE DEHYDRATASE-RELATED"/>
    <property type="match status" value="1"/>
</dbReference>
<proteinExistence type="predicted"/>
<evidence type="ECO:0000259" key="2">
    <source>
        <dbReference type="SMART" id="SM00922"/>
    </source>
</evidence>
<dbReference type="InterPro" id="IPR013342">
    <property type="entry name" value="Mandelate_racemase_C"/>
</dbReference>
<dbReference type="SUPFAM" id="SSF51604">
    <property type="entry name" value="Enolase C-terminal domain-like"/>
    <property type="match status" value="1"/>
</dbReference>
<protein>
    <submittedName>
        <fullName evidence="3">Galactonate dehydratase</fullName>
    </submittedName>
</protein>
<sequence>MAWVWSVAYTGDDVSKIRDIDIIEVGDISKGENSSPWSSTIIVLRLTTSDGIVGYGEAPTTLMTKPVMEEAREIARILKGKDPTDIERNMLEVYKHSFYMPESMETTSAFSAFEMASWDIMGKSYGMPVYKMLGGMLNESIKAYANGWYSDCVSAESFVKKAKEVHRAGFGAMKFDPFGDAYDTIDKKHIEHAADVVGAIKNAVKGADLLIECHGRFNANAAISIARALEGLKPAFIEEPVHSDSIVGLKRLRDTTSIPIALGERVMNRNLFLPYLVDDLVDILQPDITNFRGIFEGKKVAAMAESFGAEVAFHNAFGPIQTAATLNIDVTIPNFFMQESFEAFWPDWKKKVVKSGYKLEDGAYSISGKPGLGMEVNERILEEYKVDGMEPFNPDEPSWVVKGTWRHQK</sequence>
<dbReference type="AlphaFoldDB" id="T0YJ46"/>
<evidence type="ECO:0000256" key="1">
    <source>
        <dbReference type="ARBA" id="ARBA00023239"/>
    </source>
</evidence>
<accession>T0YJ46</accession>
<dbReference type="InterPro" id="IPR034593">
    <property type="entry name" value="DgoD-like"/>
</dbReference>
<dbReference type="InterPro" id="IPR029017">
    <property type="entry name" value="Enolase-like_N"/>
</dbReference>
<dbReference type="Gene3D" id="3.30.390.10">
    <property type="entry name" value="Enolase-like, N-terminal domain"/>
    <property type="match status" value="1"/>
</dbReference>